<protein>
    <submittedName>
        <fullName evidence="4">Concanavalin A-like lectin/glucanase superfamily protein</fullName>
    </submittedName>
</protein>
<name>A0A397P8Z7_9SPHN</name>
<keyword evidence="2" id="KW-0326">Glycosidase</keyword>
<organism evidence="4 5">
    <name type="scientific">Hephaestia caeni</name>
    <dbReference type="NCBI Taxonomy" id="645617"/>
    <lineage>
        <taxon>Bacteria</taxon>
        <taxon>Pseudomonadati</taxon>
        <taxon>Pseudomonadota</taxon>
        <taxon>Alphaproteobacteria</taxon>
        <taxon>Sphingomonadales</taxon>
        <taxon>Sphingomonadaceae</taxon>
        <taxon>Hephaestia</taxon>
    </lineage>
</organism>
<gene>
    <name evidence="4" type="ORF">DFR49_0052</name>
</gene>
<accession>A0A397P8Z7</accession>
<dbReference type="EMBL" id="QXDC01000002">
    <property type="protein sequence ID" value="RIA45532.1"/>
    <property type="molecule type" value="Genomic_DNA"/>
</dbReference>
<dbReference type="Pfam" id="PF13385">
    <property type="entry name" value="Laminin_G_3"/>
    <property type="match status" value="1"/>
</dbReference>
<evidence type="ECO:0000313" key="5">
    <source>
        <dbReference type="Proteomes" id="UP000266568"/>
    </source>
</evidence>
<evidence type="ECO:0000256" key="1">
    <source>
        <dbReference type="ARBA" id="ARBA00022801"/>
    </source>
</evidence>
<comment type="caution">
    <text evidence="4">The sequence shown here is derived from an EMBL/GenBank/DDBJ whole genome shotgun (WGS) entry which is preliminary data.</text>
</comment>
<dbReference type="InterPro" id="IPR023296">
    <property type="entry name" value="Glyco_hydro_beta-prop_sf"/>
</dbReference>
<dbReference type="GO" id="GO:0016798">
    <property type="term" value="F:hydrolase activity, acting on glycosyl bonds"/>
    <property type="evidence" value="ECO:0007669"/>
    <property type="project" value="UniProtKB-KW"/>
</dbReference>
<dbReference type="SUPFAM" id="SSF49899">
    <property type="entry name" value="Concanavalin A-like lectins/glucanases"/>
    <property type="match status" value="1"/>
</dbReference>
<dbReference type="RefSeq" id="WP_119034068.1">
    <property type="nucleotide sequence ID" value="NZ_QXDC01000002.1"/>
</dbReference>
<keyword evidence="3" id="KW-0732">Signal</keyword>
<proteinExistence type="predicted"/>
<dbReference type="GO" id="GO:0030246">
    <property type="term" value="F:carbohydrate binding"/>
    <property type="evidence" value="ECO:0007669"/>
    <property type="project" value="UniProtKB-KW"/>
</dbReference>
<evidence type="ECO:0000256" key="3">
    <source>
        <dbReference type="SAM" id="SignalP"/>
    </source>
</evidence>
<dbReference type="AlphaFoldDB" id="A0A397P8Z7"/>
<feature type="signal peptide" evidence="3">
    <location>
        <begin position="1"/>
        <end position="35"/>
    </location>
</feature>
<keyword evidence="4" id="KW-0430">Lectin</keyword>
<keyword evidence="5" id="KW-1185">Reference proteome</keyword>
<dbReference type="SUPFAM" id="SSF75005">
    <property type="entry name" value="Arabinanase/levansucrase/invertase"/>
    <property type="match status" value="1"/>
</dbReference>
<feature type="chain" id="PRO_5017204186" evidence="3">
    <location>
        <begin position="36"/>
        <end position="865"/>
    </location>
</feature>
<dbReference type="OrthoDB" id="180690at2"/>
<dbReference type="InterPro" id="IPR013320">
    <property type="entry name" value="ConA-like_dom_sf"/>
</dbReference>
<reference evidence="4 5" key="1">
    <citation type="submission" date="2018-08" db="EMBL/GenBank/DDBJ databases">
        <title>Genomic Encyclopedia of Type Strains, Phase IV (KMG-IV): sequencing the most valuable type-strain genomes for metagenomic binning, comparative biology and taxonomic classification.</title>
        <authorList>
            <person name="Goeker M."/>
        </authorList>
    </citation>
    <scope>NUCLEOTIDE SEQUENCE [LARGE SCALE GENOMIC DNA]</scope>
    <source>
        <strain evidence="4 5">DSM 25527</strain>
    </source>
</reference>
<dbReference type="Gene3D" id="2.60.120.200">
    <property type="match status" value="1"/>
</dbReference>
<sequence>MRMFGTSARRSALLALLPVAGFPCGAVSSPAVAQAANETVPLARGGAVLNGDGKQTGIRNADRHIPAAVKAARRARKDVRTTALWAFDESVGLYPSHPLDDSSPNDLVMALGQAATIKSGKFGNALFLTPQPRFTVPKGTAEQASFGLVELPPAPGRTVPPLTWFNAQFATLITDGEDHLRKEVGFTNPTDTDLNLGDYDWTVEFWYTRAGQPLSEDGVVFEIGTGPRGENDKITQLRLAADGSRFVLVNQPTGLNLDIPTDRAATSDGWHHYAFVYHAATDQLVHFVDGKAQRLPNAAPIEELPRGDEAYFTIGKNARWQSGLKGALDEVRFSAGARYQGDFTPPASLVEPRPVIKRAQGPHPLFADVKPGAPLDFGARKYLFIDGKILEGLGDAKLVVNPPRRAERVMGDIKGPFRKHLTVEEDDDGVIRIYNSVEDDYLAVYTSKDGIHFTAPDVGNGVYSGRRNIVIPDAVGGMGNPFIDREAPPQERWKYFSGTDRRGIYLWTSPDGYHWKRERTASVPFRAGSQTATFYDDQRQTFVSYHRSDALRLRSSVLTQQKDLGVPIHYTPLTQQDYFKLAKRYKMDGLMPWFLDNGPLTPGGFGLELPHAFDPEPMDPIGVDFYLTKATKYRWAPDTYLAFPVAYFQYDVGPPARQALGSKEEGRGSGPLETQISVSRNGLDWTRSPRPAYVGIGLHEGRDVKTAYIAHGMVRRGDEIWQYYFGETQYHSAIKRTEDERGVYRLVQRLDGFVSLDSPYDHEIEVTTKPLVFDGDRLKLNIDTDATGYAQVGFVDASGRPIPGFGVDDCIYINGDFISEDVKWLNKGVDVSALAGKEVRLVFRLRGSKLYSMEFARSADASAGN</sequence>
<dbReference type="Proteomes" id="UP000266568">
    <property type="component" value="Unassembled WGS sequence"/>
</dbReference>
<evidence type="ECO:0000256" key="2">
    <source>
        <dbReference type="ARBA" id="ARBA00023295"/>
    </source>
</evidence>
<evidence type="ECO:0000313" key="4">
    <source>
        <dbReference type="EMBL" id="RIA45532.1"/>
    </source>
</evidence>
<keyword evidence="1" id="KW-0378">Hydrolase</keyword>